<comment type="caution">
    <text evidence="7">The sequence shown here is derived from an EMBL/GenBank/DDBJ whole genome shotgun (WGS) entry which is preliminary data.</text>
</comment>
<keyword evidence="2" id="KW-0479">Metal-binding</keyword>
<dbReference type="PANTHER" id="PTHR30468">
    <property type="entry name" value="ALPHA-KETOGLUTARATE-DEPENDENT SULFONATE DIOXYGENASE"/>
    <property type="match status" value="1"/>
</dbReference>
<name>A0A438BJH9_9NOCA</name>
<dbReference type="Proteomes" id="UP000286208">
    <property type="component" value="Unassembled WGS sequence"/>
</dbReference>
<evidence type="ECO:0000313" key="7">
    <source>
        <dbReference type="EMBL" id="RVW11047.1"/>
    </source>
</evidence>
<protein>
    <submittedName>
        <fullName evidence="7">Taurine dioxygenase</fullName>
    </submittedName>
</protein>
<comment type="similarity">
    <text evidence="1">Belongs to the TfdA dioxygenase family.</text>
</comment>
<dbReference type="PANTHER" id="PTHR30468:SF1">
    <property type="entry name" value="ALPHA-KETOGLUTARATE-DEPENDENT SULFONATE DIOXYGENASE"/>
    <property type="match status" value="1"/>
</dbReference>
<keyword evidence="5" id="KW-0408">Iron</keyword>
<keyword evidence="4" id="KW-0560">Oxidoreductase</keyword>
<dbReference type="OrthoDB" id="581608at2"/>
<evidence type="ECO:0000259" key="6">
    <source>
        <dbReference type="Pfam" id="PF02668"/>
    </source>
</evidence>
<dbReference type="InterPro" id="IPR003819">
    <property type="entry name" value="TauD/TfdA-like"/>
</dbReference>
<sequence>MTYALPATAVPTPTDPLAAYGPLVAARMPETLEDRPYELFTLTPQTPTIGAEIAGIRLSGDLSDEVLAELRRALLEWKVLFFRDQDIDRSEHRDFAARWGALEQHPFFKYTQPGQSDADVATLAKDAMSVGVENVWHNDVTWHEFPSYAAVLRAVEIPSVGGDTLWADTGAAYDLLPEDIRARIDGLEAEHDWMQSFGTRMPDEAVAQLRPHFPPVTHPVVRVIPESGRRVLFVNSAFTQRILGVSEDESNLLLRLLYRHVQRPEFQVRLRWQKDTIAFWDNRSCQHYAASDYFPARRVMERISIVGDTPVGVSGASDRG</sequence>
<dbReference type="GO" id="GO:0006790">
    <property type="term" value="P:sulfur compound metabolic process"/>
    <property type="evidence" value="ECO:0007669"/>
    <property type="project" value="TreeGrafter"/>
</dbReference>
<dbReference type="Pfam" id="PF02668">
    <property type="entry name" value="TauD"/>
    <property type="match status" value="1"/>
</dbReference>
<dbReference type="EMBL" id="RKLP01000001">
    <property type="protein sequence ID" value="RVW11047.1"/>
    <property type="molecule type" value="Genomic_DNA"/>
</dbReference>
<dbReference type="AlphaFoldDB" id="A0A438BJH9"/>
<keyword evidence="8" id="KW-1185">Reference proteome</keyword>
<dbReference type="GO" id="GO:0046872">
    <property type="term" value="F:metal ion binding"/>
    <property type="evidence" value="ECO:0007669"/>
    <property type="project" value="UniProtKB-KW"/>
</dbReference>
<evidence type="ECO:0000256" key="3">
    <source>
        <dbReference type="ARBA" id="ARBA00022964"/>
    </source>
</evidence>
<evidence type="ECO:0000256" key="5">
    <source>
        <dbReference type="ARBA" id="ARBA00023004"/>
    </source>
</evidence>
<evidence type="ECO:0000313" key="8">
    <source>
        <dbReference type="Proteomes" id="UP000286208"/>
    </source>
</evidence>
<dbReference type="InterPro" id="IPR042098">
    <property type="entry name" value="TauD-like_sf"/>
</dbReference>
<evidence type="ECO:0000256" key="4">
    <source>
        <dbReference type="ARBA" id="ARBA00023002"/>
    </source>
</evidence>
<dbReference type="InterPro" id="IPR051323">
    <property type="entry name" value="AtsK-like"/>
</dbReference>
<evidence type="ECO:0000256" key="2">
    <source>
        <dbReference type="ARBA" id="ARBA00022723"/>
    </source>
</evidence>
<dbReference type="Gene3D" id="3.60.130.10">
    <property type="entry name" value="Clavaminate synthase-like"/>
    <property type="match status" value="1"/>
</dbReference>
<dbReference type="RefSeq" id="WP_127914154.1">
    <property type="nucleotide sequence ID" value="NZ_RKLP01000001.1"/>
</dbReference>
<evidence type="ECO:0000256" key="1">
    <source>
        <dbReference type="ARBA" id="ARBA00005896"/>
    </source>
</evidence>
<feature type="domain" description="TauD/TfdA-like" evidence="6">
    <location>
        <begin position="43"/>
        <end position="303"/>
    </location>
</feature>
<gene>
    <name evidence="7" type="ORF">EGT67_00820</name>
</gene>
<dbReference type="GO" id="GO:0000908">
    <property type="term" value="F:taurine dioxygenase activity"/>
    <property type="evidence" value="ECO:0007669"/>
    <property type="project" value="TreeGrafter"/>
</dbReference>
<proteinExistence type="inferred from homology"/>
<accession>A0A438BJH9</accession>
<organism evidence="7 8">
    <name type="scientific">Prescottella agglutinans</name>
    <dbReference type="NCBI Taxonomy" id="1644129"/>
    <lineage>
        <taxon>Bacteria</taxon>
        <taxon>Bacillati</taxon>
        <taxon>Actinomycetota</taxon>
        <taxon>Actinomycetes</taxon>
        <taxon>Mycobacteriales</taxon>
        <taxon>Nocardiaceae</taxon>
        <taxon>Prescottella</taxon>
    </lineage>
</organism>
<dbReference type="SUPFAM" id="SSF51197">
    <property type="entry name" value="Clavaminate synthase-like"/>
    <property type="match status" value="1"/>
</dbReference>
<keyword evidence="3 7" id="KW-0223">Dioxygenase</keyword>
<dbReference type="GO" id="GO:0005737">
    <property type="term" value="C:cytoplasm"/>
    <property type="evidence" value="ECO:0007669"/>
    <property type="project" value="TreeGrafter"/>
</dbReference>
<reference evidence="7 8" key="1">
    <citation type="submission" date="2018-11" db="EMBL/GenBank/DDBJ databases">
        <title>Rhodococcus spongicola sp. nov. and Rhodococcus xishaensis sp. nov. from marine sponges.</title>
        <authorList>
            <person name="Li L."/>
            <person name="Lin H.W."/>
        </authorList>
    </citation>
    <scope>NUCLEOTIDE SEQUENCE [LARGE SCALE GENOMIC DNA]</scope>
    <source>
        <strain evidence="7 8">CCTCC AB2014297</strain>
    </source>
</reference>